<organism evidence="7 8">
    <name type="scientific">Carex littledalei</name>
    <dbReference type="NCBI Taxonomy" id="544730"/>
    <lineage>
        <taxon>Eukaryota</taxon>
        <taxon>Viridiplantae</taxon>
        <taxon>Streptophyta</taxon>
        <taxon>Embryophyta</taxon>
        <taxon>Tracheophyta</taxon>
        <taxon>Spermatophyta</taxon>
        <taxon>Magnoliopsida</taxon>
        <taxon>Liliopsida</taxon>
        <taxon>Poales</taxon>
        <taxon>Cyperaceae</taxon>
        <taxon>Cyperoideae</taxon>
        <taxon>Cariceae</taxon>
        <taxon>Carex</taxon>
        <taxon>Carex subgen. Euthyceras</taxon>
    </lineage>
</organism>
<dbReference type="InterPro" id="IPR016897">
    <property type="entry name" value="SKP1"/>
</dbReference>
<proteinExistence type="inferred from homology"/>
<dbReference type="EMBL" id="SWLB01000014">
    <property type="protein sequence ID" value="KAF3329592.1"/>
    <property type="molecule type" value="Genomic_DNA"/>
</dbReference>
<keyword evidence="8" id="KW-1185">Reference proteome</keyword>
<dbReference type="OrthoDB" id="2342932at2759"/>
<feature type="domain" description="SKP1 component POZ" evidence="6">
    <location>
        <begin position="8"/>
        <end position="72"/>
    </location>
</feature>
<dbReference type="SUPFAM" id="SSF54695">
    <property type="entry name" value="POZ domain"/>
    <property type="match status" value="1"/>
</dbReference>
<sequence length="180" mass="20206">MSDNMTDKKVTLKSSDGTELVVSETVAKQSTTICGFIEARSPIDPIDPKGDPIPIPNVNAQILKMVIKYCEKCVEAADEAETETIEEGSSTTQASSRISDKELRIWDEQFGGVNLKTLLSLLNAANYLHIQGLLKVTCKKVAGKMERMRVEEIRQAFNITNDYTAEEEEKIRQEHHWAFE</sequence>
<dbReference type="GO" id="GO:0009867">
    <property type="term" value="P:jasmonic acid mediated signaling pathway"/>
    <property type="evidence" value="ECO:0007669"/>
    <property type="project" value="UniProtKB-ARBA"/>
</dbReference>
<evidence type="ECO:0000256" key="3">
    <source>
        <dbReference type="ARBA" id="ARBA00022786"/>
    </source>
</evidence>
<dbReference type="InterPro" id="IPR001232">
    <property type="entry name" value="SKP1-like"/>
</dbReference>
<dbReference type="SMART" id="SM00512">
    <property type="entry name" value="Skp1"/>
    <property type="match status" value="1"/>
</dbReference>
<protein>
    <recommendedName>
        <fullName evidence="4">SKP1-like protein</fullName>
    </recommendedName>
</protein>
<evidence type="ECO:0000256" key="1">
    <source>
        <dbReference type="ARBA" id="ARBA00004906"/>
    </source>
</evidence>
<comment type="subunit">
    <text evidence="4">Part of a SCF (SKP1-cullin-F-box) protein ligase complex.</text>
</comment>
<name>A0A833V9A3_9POAL</name>
<comment type="caution">
    <text evidence="7">The sequence shown here is derived from an EMBL/GenBank/DDBJ whole genome shotgun (WGS) entry which is preliminary data.</text>
</comment>
<accession>A0A833V9A3</accession>
<dbReference type="Pfam" id="PF03931">
    <property type="entry name" value="Skp1_POZ"/>
    <property type="match status" value="1"/>
</dbReference>
<dbReference type="Proteomes" id="UP000623129">
    <property type="component" value="Unassembled WGS sequence"/>
</dbReference>
<dbReference type="InterPro" id="IPR016072">
    <property type="entry name" value="Skp1_comp_dimer"/>
</dbReference>
<reference evidence="7" key="1">
    <citation type="submission" date="2020-01" db="EMBL/GenBank/DDBJ databases">
        <title>Genome sequence of Kobresia littledalei, the first chromosome-level genome in the family Cyperaceae.</title>
        <authorList>
            <person name="Qu G."/>
        </authorList>
    </citation>
    <scope>NUCLEOTIDE SEQUENCE</scope>
    <source>
        <strain evidence="7">C.B.Clarke</strain>
        <tissue evidence="7">Leaf</tissue>
    </source>
</reference>
<comment type="similarity">
    <text evidence="2 4">Belongs to the SKP1 family.</text>
</comment>
<dbReference type="InterPro" id="IPR011333">
    <property type="entry name" value="SKP1/BTB/POZ_sf"/>
</dbReference>
<evidence type="ECO:0000259" key="6">
    <source>
        <dbReference type="Pfam" id="PF03931"/>
    </source>
</evidence>
<dbReference type="UniPathway" id="UPA00143"/>
<dbReference type="InterPro" id="IPR036296">
    <property type="entry name" value="SKP1-like_dim_sf"/>
</dbReference>
<comment type="function">
    <text evidence="4">Involved in ubiquitination and subsequent proteasomal degradation of target proteins. Together with CUL1, RBX1 and a F-box protein, it forms a SCF E3 ubiquitin ligase complex. The functional specificity of this complex depends on the type of F-box protein. In the SCF complex, it serves as an adapter that links the F-box protein to CUL1.</text>
</comment>
<dbReference type="Gene3D" id="3.30.710.10">
    <property type="entry name" value="Potassium Channel Kv1.1, Chain A"/>
    <property type="match status" value="1"/>
</dbReference>
<dbReference type="SUPFAM" id="SSF81382">
    <property type="entry name" value="Skp1 dimerisation domain-like"/>
    <property type="match status" value="1"/>
</dbReference>
<evidence type="ECO:0000259" key="5">
    <source>
        <dbReference type="Pfam" id="PF01466"/>
    </source>
</evidence>
<dbReference type="GO" id="GO:0006511">
    <property type="term" value="P:ubiquitin-dependent protein catabolic process"/>
    <property type="evidence" value="ECO:0007669"/>
    <property type="project" value="InterPro"/>
</dbReference>
<dbReference type="PANTHER" id="PTHR11165">
    <property type="entry name" value="SKP1"/>
    <property type="match status" value="1"/>
</dbReference>
<dbReference type="AlphaFoldDB" id="A0A833V9A3"/>
<evidence type="ECO:0000313" key="8">
    <source>
        <dbReference type="Proteomes" id="UP000623129"/>
    </source>
</evidence>
<dbReference type="InterPro" id="IPR016073">
    <property type="entry name" value="Skp1_comp_POZ"/>
</dbReference>
<feature type="domain" description="SKP1 component dimerisation" evidence="5">
    <location>
        <begin position="131"/>
        <end position="178"/>
    </location>
</feature>
<keyword evidence="3 4" id="KW-0833">Ubl conjugation pathway</keyword>
<dbReference type="PIRSF" id="PIRSF028729">
    <property type="entry name" value="E3_ubiquit_lig_SCF_Skp"/>
    <property type="match status" value="1"/>
</dbReference>
<dbReference type="GO" id="GO:0016567">
    <property type="term" value="P:protein ubiquitination"/>
    <property type="evidence" value="ECO:0007669"/>
    <property type="project" value="UniProtKB-UniRule"/>
</dbReference>
<dbReference type="Pfam" id="PF01466">
    <property type="entry name" value="Skp1"/>
    <property type="match status" value="1"/>
</dbReference>
<evidence type="ECO:0000256" key="4">
    <source>
        <dbReference type="PIRNR" id="PIRNR028729"/>
    </source>
</evidence>
<evidence type="ECO:0000313" key="7">
    <source>
        <dbReference type="EMBL" id="KAF3329592.1"/>
    </source>
</evidence>
<comment type="pathway">
    <text evidence="1 4">Protein modification; protein ubiquitination.</text>
</comment>
<evidence type="ECO:0000256" key="2">
    <source>
        <dbReference type="ARBA" id="ARBA00009993"/>
    </source>
</evidence>
<gene>
    <name evidence="7" type="ORF">FCM35_KLT04923</name>
</gene>